<proteinExistence type="predicted"/>
<dbReference type="AlphaFoldDB" id="A0AAV9HT54"/>
<accession>A0AAV9HT54</accession>
<protein>
    <submittedName>
        <fullName evidence="2">Uncharacterized protein</fullName>
    </submittedName>
</protein>
<feature type="compositionally biased region" description="Basic and acidic residues" evidence="1">
    <location>
        <begin position="16"/>
        <end position="31"/>
    </location>
</feature>
<dbReference type="EMBL" id="MU864952">
    <property type="protein sequence ID" value="KAK4464057.1"/>
    <property type="molecule type" value="Genomic_DNA"/>
</dbReference>
<reference evidence="2" key="1">
    <citation type="journal article" date="2023" name="Mol. Phylogenet. Evol.">
        <title>Genome-scale phylogeny and comparative genomics of the fungal order Sordariales.</title>
        <authorList>
            <person name="Hensen N."/>
            <person name="Bonometti L."/>
            <person name="Westerberg I."/>
            <person name="Brannstrom I.O."/>
            <person name="Guillou S."/>
            <person name="Cros-Aarteil S."/>
            <person name="Calhoun S."/>
            <person name="Haridas S."/>
            <person name="Kuo A."/>
            <person name="Mondo S."/>
            <person name="Pangilinan J."/>
            <person name="Riley R."/>
            <person name="LaButti K."/>
            <person name="Andreopoulos B."/>
            <person name="Lipzen A."/>
            <person name="Chen C."/>
            <person name="Yan M."/>
            <person name="Daum C."/>
            <person name="Ng V."/>
            <person name="Clum A."/>
            <person name="Steindorff A."/>
            <person name="Ohm R.A."/>
            <person name="Martin F."/>
            <person name="Silar P."/>
            <person name="Natvig D.O."/>
            <person name="Lalanne C."/>
            <person name="Gautier V."/>
            <person name="Ament-Velasquez S.L."/>
            <person name="Kruys A."/>
            <person name="Hutchinson M.I."/>
            <person name="Powell A.J."/>
            <person name="Barry K."/>
            <person name="Miller A.N."/>
            <person name="Grigoriev I.V."/>
            <person name="Debuchy R."/>
            <person name="Gladieux P."/>
            <person name="Hiltunen Thoren M."/>
            <person name="Johannesson H."/>
        </authorList>
    </citation>
    <scope>NUCLEOTIDE SEQUENCE</scope>
    <source>
        <strain evidence="2">PSN324</strain>
    </source>
</reference>
<evidence type="ECO:0000313" key="2">
    <source>
        <dbReference type="EMBL" id="KAK4464057.1"/>
    </source>
</evidence>
<feature type="region of interest" description="Disordered" evidence="1">
    <location>
        <begin position="234"/>
        <end position="255"/>
    </location>
</feature>
<sequence>MSRYLSANSYGSGSRQGDRNRSRSPGDDRFRTRPPTSSRREETRRSVRSNMLPQVRVLDQSGDDPFDTPPFAAESPTFRFAVFVMHFAISLLESDSGRAALYETAHTIWDNWGRARRTLIFRQDVNRDRGVLDRAVDRFLENIRADPPNILVSSRLQGEGLAQRQEWSEFREQFEVKWGTIFRLNKRIIDDAIAAADAHDKTEFRRFLFLMGMSTAHELVHAFVGVLTGDTTTLTPPPADFPRPGDRSSTTPGESGRFFEGALTGFLVEAYQLNHGLGDRQAGELLCQARSSAGNVYYILNESWMLDRLYLDFRRDSFPAPLSSWQSIRVRRTDQPMQMVRRPPRGEDFGHRVVTSWIQWVNSLPTVTVDAEQLSDIMHMVTEPRNIRPLPSDSGARRARA</sequence>
<feature type="compositionally biased region" description="Polar residues" evidence="1">
    <location>
        <begin position="1"/>
        <end position="15"/>
    </location>
</feature>
<feature type="region of interest" description="Disordered" evidence="1">
    <location>
        <begin position="1"/>
        <end position="70"/>
    </location>
</feature>
<dbReference type="Proteomes" id="UP001321749">
    <property type="component" value="Unassembled WGS sequence"/>
</dbReference>
<comment type="caution">
    <text evidence="2">The sequence shown here is derived from an EMBL/GenBank/DDBJ whole genome shotgun (WGS) entry which is preliminary data.</text>
</comment>
<evidence type="ECO:0000313" key="3">
    <source>
        <dbReference type="Proteomes" id="UP001321749"/>
    </source>
</evidence>
<name>A0AAV9HT54_9PEZI</name>
<keyword evidence="3" id="KW-1185">Reference proteome</keyword>
<reference evidence="2" key="2">
    <citation type="submission" date="2023-06" db="EMBL/GenBank/DDBJ databases">
        <authorList>
            <consortium name="Lawrence Berkeley National Laboratory"/>
            <person name="Mondo S.J."/>
            <person name="Hensen N."/>
            <person name="Bonometti L."/>
            <person name="Westerberg I."/>
            <person name="Brannstrom I.O."/>
            <person name="Guillou S."/>
            <person name="Cros-Aarteil S."/>
            <person name="Calhoun S."/>
            <person name="Haridas S."/>
            <person name="Kuo A."/>
            <person name="Pangilinan J."/>
            <person name="Riley R."/>
            <person name="Labutti K."/>
            <person name="Andreopoulos B."/>
            <person name="Lipzen A."/>
            <person name="Chen C."/>
            <person name="Yanf M."/>
            <person name="Daum C."/>
            <person name="Ng V."/>
            <person name="Clum A."/>
            <person name="Steindorff A."/>
            <person name="Ohm R."/>
            <person name="Martin F."/>
            <person name="Silar P."/>
            <person name="Natvig D."/>
            <person name="Lalanne C."/>
            <person name="Gautier V."/>
            <person name="Ament-Velasquez S.L."/>
            <person name="Kruys A."/>
            <person name="Hutchinson M.I."/>
            <person name="Powell A.J."/>
            <person name="Barry K."/>
            <person name="Miller A.N."/>
            <person name="Grigoriev I.V."/>
            <person name="Debuchy R."/>
            <person name="Gladieux P."/>
            <person name="Thoren M.H."/>
            <person name="Johannesson H."/>
        </authorList>
    </citation>
    <scope>NUCLEOTIDE SEQUENCE</scope>
    <source>
        <strain evidence="2">PSN324</strain>
    </source>
</reference>
<evidence type="ECO:0000256" key="1">
    <source>
        <dbReference type="SAM" id="MobiDB-lite"/>
    </source>
</evidence>
<organism evidence="2 3">
    <name type="scientific">Cladorrhinum samala</name>
    <dbReference type="NCBI Taxonomy" id="585594"/>
    <lineage>
        <taxon>Eukaryota</taxon>
        <taxon>Fungi</taxon>
        <taxon>Dikarya</taxon>
        <taxon>Ascomycota</taxon>
        <taxon>Pezizomycotina</taxon>
        <taxon>Sordariomycetes</taxon>
        <taxon>Sordariomycetidae</taxon>
        <taxon>Sordariales</taxon>
        <taxon>Podosporaceae</taxon>
        <taxon>Cladorrhinum</taxon>
    </lineage>
</organism>
<gene>
    <name evidence="2" type="ORF">QBC42DRAFT_284808</name>
</gene>